<sequence length="106" mass="11315">MNMAGTRFDLNAGATFGANMDFGIGTGMNFGAGSVLIITSYNIDYLIYGARVVCDFEVCGLRVSLANVSVGHLNVSVSWWNVSGCVVTRNVVTLNANTCEKLLEII</sequence>
<gene>
    <name evidence="1" type="ORF">BT96DRAFT_942861</name>
</gene>
<keyword evidence="2" id="KW-1185">Reference proteome</keyword>
<dbReference type="EMBL" id="ML769542">
    <property type="protein sequence ID" value="KAE9394836.1"/>
    <property type="molecule type" value="Genomic_DNA"/>
</dbReference>
<reference evidence="1" key="1">
    <citation type="journal article" date="2019" name="Environ. Microbiol.">
        <title>Fungal ecological strategies reflected in gene transcription - a case study of two litter decomposers.</title>
        <authorList>
            <person name="Barbi F."/>
            <person name="Kohler A."/>
            <person name="Barry K."/>
            <person name="Baskaran P."/>
            <person name="Daum C."/>
            <person name="Fauchery L."/>
            <person name="Ihrmark K."/>
            <person name="Kuo A."/>
            <person name="LaButti K."/>
            <person name="Lipzen A."/>
            <person name="Morin E."/>
            <person name="Grigoriev I.V."/>
            <person name="Henrissat B."/>
            <person name="Lindahl B."/>
            <person name="Martin F."/>
        </authorList>
    </citation>
    <scope>NUCLEOTIDE SEQUENCE</scope>
    <source>
        <strain evidence="1">JB14</strain>
    </source>
</reference>
<accession>A0A6A4HAM1</accession>
<dbReference type="Proteomes" id="UP000799118">
    <property type="component" value="Unassembled WGS sequence"/>
</dbReference>
<evidence type="ECO:0000313" key="1">
    <source>
        <dbReference type="EMBL" id="KAE9394836.1"/>
    </source>
</evidence>
<evidence type="ECO:0000313" key="2">
    <source>
        <dbReference type="Proteomes" id="UP000799118"/>
    </source>
</evidence>
<proteinExistence type="predicted"/>
<dbReference type="AlphaFoldDB" id="A0A6A4HAM1"/>
<organism evidence="1 2">
    <name type="scientific">Gymnopus androsaceus JB14</name>
    <dbReference type="NCBI Taxonomy" id="1447944"/>
    <lineage>
        <taxon>Eukaryota</taxon>
        <taxon>Fungi</taxon>
        <taxon>Dikarya</taxon>
        <taxon>Basidiomycota</taxon>
        <taxon>Agaricomycotina</taxon>
        <taxon>Agaricomycetes</taxon>
        <taxon>Agaricomycetidae</taxon>
        <taxon>Agaricales</taxon>
        <taxon>Marasmiineae</taxon>
        <taxon>Omphalotaceae</taxon>
        <taxon>Gymnopus</taxon>
    </lineage>
</organism>
<protein>
    <submittedName>
        <fullName evidence="1">Uncharacterized protein</fullName>
    </submittedName>
</protein>
<name>A0A6A4HAM1_9AGAR</name>